<evidence type="ECO:0000313" key="9">
    <source>
        <dbReference type="EMBL" id="KAK8894419.1"/>
    </source>
</evidence>
<feature type="transmembrane region" description="Helical" evidence="7">
    <location>
        <begin position="194"/>
        <end position="212"/>
    </location>
</feature>
<reference evidence="9 10" key="1">
    <citation type="submission" date="2024-04" db="EMBL/GenBank/DDBJ databases">
        <title>Tritrichomonas musculus Genome.</title>
        <authorList>
            <person name="Alves-Ferreira E."/>
            <person name="Grigg M."/>
            <person name="Lorenzi H."/>
            <person name="Galac M."/>
        </authorList>
    </citation>
    <scope>NUCLEOTIDE SEQUENCE [LARGE SCALE GENOMIC DNA]</scope>
    <source>
        <strain evidence="9 10">EAF2021</strain>
    </source>
</reference>
<dbReference type="EMBL" id="JAPFFF010000003">
    <property type="protein sequence ID" value="KAK8894419.1"/>
    <property type="molecule type" value="Genomic_DNA"/>
</dbReference>
<feature type="transmembrane region" description="Helical" evidence="7">
    <location>
        <begin position="569"/>
        <end position="587"/>
    </location>
</feature>
<proteinExistence type="inferred from homology"/>
<feature type="compositionally biased region" description="Low complexity" evidence="6">
    <location>
        <begin position="888"/>
        <end position="986"/>
    </location>
</feature>
<feature type="transmembrane region" description="Helical" evidence="7">
    <location>
        <begin position="396"/>
        <end position="417"/>
    </location>
</feature>
<dbReference type="InterPro" id="IPR039797">
    <property type="entry name" value="Pecanex"/>
</dbReference>
<feature type="domain" description="Pecanex C-terminal" evidence="8">
    <location>
        <begin position="1073"/>
        <end position="1222"/>
    </location>
</feature>
<evidence type="ECO:0000256" key="4">
    <source>
        <dbReference type="ARBA" id="ARBA00022989"/>
    </source>
</evidence>
<evidence type="ECO:0000256" key="1">
    <source>
        <dbReference type="ARBA" id="ARBA00004141"/>
    </source>
</evidence>
<dbReference type="PANTHER" id="PTHR12372">
    <property type="entry name" value="PECANEX"/>
    <property type="match status" value="1"/>
</dbReference>
<comment type="caution">
    <text evidence="9">The sequence shown here is derived from an EMBL/GenBank/DDBJ whole genome shotgun (WGS) entry which is preliminary data.</text>
</comment>
<evidence type="ECO:0000256" key="6">
    <source>
        <dbReference type="SAM" id="MobiDB-lite"/>
    </source>
</evidence>
<evidence type="ECO:0000259" key="8">
    <source>
        <dbReference type="Pfam" id="PF05041"/>
    </source>
</evidence>
<protein>
    <submittedName>
        <fullName evidence="9">Pecanex-like protein 4</fullName>
    </submittedName>
</protein>
<feature type="transmembrane region" description="Helical" evidence="7">
    <location>
        <begin position="294"/>
        <end position="313"/>
    </location>
</feature>
<feature type="region of interest" description="Disordered" evidence="6">
    <location>
        <begin position="811"/>
        <end position="997"/>
    </location>
</feature>
<keyword evidence="4 7" id="KW-1133">Transmembrane helix</keyword>
<evidence type="ECO:0000256" key="5">
    <source>
        <dbReference type="ARBA" id="ARBA00023136"/>
    </source>
</evidence>
<accession>A0ABR2KTI4</accession>
<keyword evidence="10" id="KW-1185">Reference proteome</keyword>
<feature type="transmembrane region" description="Helical" evidence="7">
    <location>
        <begin position="56"/>
        <end position="76"/>
    </location>
</feature>
<feature type="transmembrane region" description="Helical" evidence="7">
    <location>
        <begin position="505"/>
        <end position="523"/>
    </location>
</feature>
<feature type="transmembrane region" description="Helical" evidence="7">
    <location>
        <begin position="29"/>
        <end position="49"/>
    </location>
</feature>
<comment type="similarity">
    <text evidence="2">Belongs to the pecanex family.</text>
</comment>
<evidence type="ECO:0000313" key="10">
    <source>
        <dbReference type="Proteomes" id="UP001470230"/>
    </source>
</evidence>
<feature type="compositionally biased region" description="Polar residues" evidence="6">
    <location>
        <begin position="811"/>
        <end position="826"/>
    </location>
</feature>
<dbReference type="InterPro" id="IPR007735">
    <property type="entry name" value="Pecanex_C"/>
</dbReference>
<gene>
    <name evidence="9" type="ORF">M9Y10_022853</name>
</gene>
<sequence length="1224" mass="139444">MELYGGNLHILCTLTGGFLLHRNDFWPNLIKIVVLSLFCLLYLLLLICNFNIVGKFIISIILSLIVLFIQLVVVFLNKLLDQSIDLPEPEVAIEHEPELPRGVSAQLWNRRMILFDPTLTADDRAFRLIQEGFDPEEVFRLHELIENGEVTEQTTIGAPSHRIKANLILINGTVANIQLDRETLSRTFIRPPNLFYIFFSTFITLVMAFFVSNLKYFTSIAASFYLMFIPATATFSLLLPPSCDPYSTTLNDPAIGFTRSVALFIFTSSLSILDYFDKIHFLSISHQDFIEIEVIIANCCVLLPFLIFIGFIGHPITSIHYFLEVINKYIFGIAGSSSLYRSLISFASYFLHFTLSSLLLKYKNSYSASLTSIVYFSFITQFCFEDFSKSRFLTVLLTRLLRTLIAAISATLSYFIHIKELKIIPMMITIIHFFIDIVLPYISTHQSYFLLHGRLIQLHKSFFLIRNWSHYIFVSFYLSFLILNYPLHCTLTSLLIIQSFNISQSVSHIYSIALILSTYTLHIEFSFQSLSLAVLLSFALTRKLIKVVHILKMFNKRFFFPPAIYSDPYTNTAVFVKVIFISVIIILQPHASLSFSFLSIVWSCLTGAPPMIFFGLGSFIEPSAPRPNCFYDDASISFDHENFYSIKTDSPIEVPVYVSLSKSLESNLFSIISNGRLGIVDDDSFFLLVDNDLVAILHIIAIEPTCVRFQVRGLEYEQQTLCHNGELSVIQQIILEQRDFGNLGHAIAFHFSMFSLVEKNLDLNMISVSQYNYNDIVFAVLGSETTFLWFFRACAYIAARDQSEFIDSINSTELNSPDGNDASIITLNDENDIDDNSNIKSSDNRQNASIDTKDNNENENASDNDKINDIQNSNNADENINDNKNEGENVNTNDNVNENVNDNQNASNNNNYNDNNNNNDNNSNNNDNNNNNNDNNNNTNNNNDNDNNNNDNDNNNNDNDNNNNDNDNNNNDNDNNNSNNDYNNNTQGDENTTIFDNDEPFEFDEEQNNFIDKVFHYFEKQPNAETLSLIGKSFKYILCKIKGENRINDLGLLTLFNGTFDEKEIKGCNDKMRKFIISSVRYGVLLSLNSSVDLAPSLDDTDDFFSFMKESEEQPVLPISDDNFLDTISDIETALITLISLSNEVQIVRFSRAVSSWAVFKMETESVRGFWANEARNILFDAIISNERLSIQFELHFLRNITNQSCNQPVGYPVLVSNVNCSLE</sequence>
<evidence type="ECO:0000256" key="7">
    <source>
        <dbReference type="SAM" id="Phobius"/>
    </source>
</evidence>
<feature type="transmembrane region" description="Helical" evidence="7">
    <location>
        <begin position="224"/>
        <end position="242"/>
    </location>
</feature>
<feature type="transmembrane region" description="Helical" evidence="7">
    <location>
        <begin position="599"/>
        <end position="620"/>
    </location>
</feature>
<keyword evidence="5 7" id="KW-0472">Membrane</keyword>
<feature type="transmembrane region" description="Helical" evidence="7">
    <location>
        <begin position="254"/>
        <end position="273"/>
    </location>
</feature>
<dbReference type="Proteomes" id="UP001470230">
    <property type="component" value="Unassembled WGS sequence"/>
</dbReference>
<dbReference type="PANTHER" id="PTHR12372:SF7">
    <property type="entry name" value="PROTEIN PECANEX"/>
    <property type="match status" value="1"/>
</dbReference>
<keyword evidence="3 7" id="KW-0812">Transmembrane</keyword>
<organism evidence="9 10">
    <name type="scientific">Tritrichomonas musculus</name>
    <dbReference type="NCBI Taxonomy" id="1915356"/>
    <lineage>
        <taxon>Eukaryota</taxon>
        <taxon>Metamonada</taxon>
        <taxon>Parabasalia</taxon>
        <taxon>Tritrichomonadida</taxon>
        <taxon>Tritrichomonadidae</taxon>
        <taxon>Tritrichomonas</taxon>
    </lineage>
</organism>
<comment type="subcellular location">
    <subcellularLocation>
        <location evidence="1">Membrane</location>
        <topology evidence="1">Multi-pass membrane protein</topology>
    </subcellularLocation>
</comment>
<feature type="transmembrane region" description="Helical" evidence="7">
    <location>
        <begin position="423"/>
        <end position="442"/>
    </location>
</feature>
<name>A0ABR2KTI4_9EUKA</name>
<evidence type="ECO:0000256" key="2">
    <source>
        <dbReference type="ARBA" id="ARBA00010170"/>
    </source>
</evidence>
<dbReference type="Pfam" id="PF05041">
    <property type="entry name" value="Pecanex_C"/>
    <property type="match status" value="1"/>
</dbReference>
<evidence type="ECO:0000256" key="3">
    <source>
        <dbReference type="ARBA" id="ARBA00022692"/>
    </source>
</evidence>
<feature type="transmembrane region" description="Helical" evidence="7">
    <location>
        <begin position="366"/>
        <end position="384"/>
    </location>
</feature>
<feature type="transmembrane region" description="Helical" evidence="7">
    <location>
        <begin position="463"/>
        <end position="485"/>
    </location>
</feature>